<dbReference type="EMBL" id="BKCJ011206166">
    <property type="protein sequence ID" value="GFD03616.1"/>
    <property type="molecule type" value="Genomic_DNA"/>
</dbReference>
<organism evidence="2">
    <name type="scientific">Tanacetum cinerariifolium</name>
    <name type="common">Dalmatian daisy</name>
    <name type="synonym">Chrysanthemum cinerariifolium</name>
    <dbReference type="NCBI Taxonomy" id="118510"/>
    <lineage>
        <taxon>Eukaryota</taxon>
        <taxon>Viridiplantae</taxon>
        <taxon>Streptophyta</taxon>
        <taxon>Embryophyta</taxon>
        <taxon>Tracheophyta</taxon>
        <taxon>Spermatophyta</taxon>
        <taxon>Magnoliopsida</taxon>
        <taxon>eudicotyledons</taxon>
        <taxon>Gunneridae</taxon>
        <taxon>Pentapetalae</taxon>
        <taxon>asterids</taxon>
        <taxon>campanulids</taxon>
        <taxon>Asterales</taxon>
        <taxon>Asteraceae</taxon>
        <taxon>Asteroideae</taxon>
        <taxon>Anthemideae</taxon>
        <taxon>Anthemidinae</taxon>
        <taxon>Tanacetum</taxon>
    </lineage>
</organism>
<dbReference type="InterPro" id="IPR012337">
    <property type="entry name" value="RNaseH-like_sf"/>
</dbReference>
<evidence type="ECO:0000259" key="1">
    <source>
        <dbReference type="Pfam" id="PF05699"/>
    </source>
</evidence>
<accession>A0A699T3V8</accession>
<comment type="caution">
    <text evidence="2">The sequence shown here is derived from an EMBL/GenBank/DDBJ whole genome shotgun (WGS) entry which is preliminary data.</text>
</comment>
<gene>
    <name evidence="2" type="ORF">Tci_875585</name>
</gene>
<feature type="non-terminal residue" evidence="2">
    <location>
        <position position="1"/>
    </location>
</feature>
<dbReference type="SUPFAM" id="SSF53098">
    <property type="entry name" value="Ribonuclease H-like"/>
    <property type="match status" value="1"/>
</dbReference>
<proteinExistence type="predicted"/>
<dbReference type="Pfam" id="PF05699">
    <property type="entry name" value="Dimer_Tnp_hAT"/>
    <property type="match status" value="1"/>
</dbReference>
<sequence>VFDLENSDLDMYLQEGIYLCKDNSAISFNILDWWKSHETKFPIQSKMAAHFLAIPITIVASKTIFSAGGHVINTYRTSLDPKILQALICGGDWIRKLHGVKKKNKKEKKPQEIPYG</sequence>
<dbReference type="AlphaFoldDB" id="A0A699T3V8"/>
<reference evidence="2" key="1">
    <citation type="journal article" date="2019" name="Sci. Rep.">
        <title>Draft genome of Tanacetum cinerariifolium, the natural source of mosquito coil.</title>
        <authorList>
            <person name="Yamashiro T."/>
            <person name="Shiraishi A."/>
            <person name="Satake H."/>
            <person name="Nakayama K."/>
        </authorList>
    </citation>
    <scope>NUCLEOTIDE SEQUENCE</scope>
</reference>
<name>A0A699T3V8_TANCI</name>
<protein>
    <submittedName>
        <fullName evidence="2">Zinc finger BED domain-containing protein RICESLEEPER 2-like</fullName>
    </submittedName>
</protein>
<dbReference type="InterPro" id="IPR008906">
    <property type="entry name" value="HATC_C_dom"/>
</dbReference>
<dbReference type="PANTHER" id="PTHR23272">
    <property type="entry name" value="BED FINGER-RELATED"/>
    <property type="match status" value="1"/>
</dbReference>
<dbReference type="PANTHER" id="PTHR23272:SF182">
    <property type="entry name" value="OS09G0381850 PROTEIN"/>
    <property type="match status" value="1"/>
</dbReference>
<feature type="domain" description="HAT C-terminal dimerisation" evidence="1">
    <location>
        <begin position="8"/>
        <end position="94"/>
    </location>
</feature>
<dbReference type="GO" id="GO:0046983">
    <property type="term" value="F:protein dimerization activity"/>
    <property type="evidence" value="ECO:0007669"/>
    <property type="project" value="InterPro"/>
</dbReference>
<evidence type="ECO:0000313" key="2">
    <source>
        <dbReference type="EMBL" id="GFD03616.1"/>
    </source>
</evidence>